<evidence type="ECO:0000313" key="8">
    <source>
        <dbReference type="Proteomes" id="UP001211907"/>
    </source>
</evidence>
<dbReference type="Pfam" id="PF10609">
    <property type="entry name" value="ParA"/>
    <property type="match status" value="1"/>
</dbReference>
<dbReference type="SUPFAM" id="SSF52540">
    <property type="entry name" value="P-loop containing nucleoside triphosphate hydrolases"/>
    <property type="match status" value="1"/>
</dbReference>
<dbReference type="GO" id="GO:0005739">
    <property type="term" value="C:mitochondrion"/>
    <property type="evidence" value="ECO:0007669"/>
    <property type="project" value="TreeGrafter"/>
</dbReference>
<proteinExistence type="inferred from homology"/>
<keyword evidence="2" id="KW-0547">Nucleotide-binding</keyword>
<dbReference type="GO" id="GO:0046872">
    <property type="term" value="F:metal ion binding"/>
    <property type="evidence" value="ECO:0007669"/>
    <property type="project" value="UniProtKB-KW"/>
</dbReference>
<dbReference type="FunFam" id="3.40.50.300:FF:001278">
    <property type="entry name" value="Iron-sulfur cluster carrier protein"/>
    <property type="match status" value="1"/>
</dbReference>
<dbReference type="InterPro" id="IPR044304">
    <property type="entry name" value="NUBPL-like"/>
</dbReference>
<name>A0AAD5T1V6_9FUNG</name>
<dbReference type="Proteomes" id="UP001211907">
    <property type="component" value="Unassembled WGS sequence"/>
</dbReference>
<keyword evidence="8" id="KW-1185">Reference proteome</keyword>
<dbReference type="Gene3D" id="3.40.50.300">
    <property type="entry name" value="P-loop containing nucleotide triphosphate hydrolases"/>
    <property type="match status" value="1"/>
</dbReference>
<dbReference type="PROSITE" id="PS01215">
    <property type="entry name" value="MRP"/>
    <property type="match status" value="1"/>
</dbReference>
<dbReference type="GO" id="GO:0140663">
    <property type="term" value="F:ATP-dependent FeS chaperone activity"/>
    <property type="evidence" value="ECO:0007669"/>
    <property type="project" value="InterPro"/>
</dbReference>
<dbReference type="InterPro" id="IPR019591">
    <property type="entry name" value="Mrp/NBP35_ATP-bd"/>
</dbReference>
<evidence type="ECO:0000256" key="5">
    <source>
        <dbReference type="ARBA" id="ARBA00023014"/>
    </source>
</evidence>
<comment type="similarity">
    <text evidence="6">Belongs to the Mrp/NBP35 ATP-binding proteins family.</text>
</comment>
<keyword evidence="1" id="KW-0479">Metal-binding</keyword>
<dbReference type="AlphaFoldDB" id="A0AAD5T1V6"/>
<keyword evidence="3" id="KW-0067">ATP-binding</keyword>
<dbReference type="PANTHER" id="PTHR42961:SF2">
    <property type="entry name" value="IRON-SULFUR PROTEIN NUBPL"/>
    <property type="match status" value="1"/>
</dbReference>
<dbReference type="GO" id="GO:0005524">
    <property type="term" value="F:ATP binding"/>
    <property type="evidence" value="ECO:0007669"/>
    <property type="project" value="UniProtKB-KW"/>
</dbReference>
<keyword evidence="4" id="KW-0408">Iron</keyword>
<dbReference type="InterPro" id="IPR027417">
    <property type="entry name" value="P-loop_NTPase"/>
</dbReference>
<dbReference type="EMBL" id="JADGJH010000845">
    <property type="protein sequence ID" value="KAJ3121933.1"/>
    <property type="molecule type" value="Genomic_DNA"/>
</dbReference>
<comment type="caution">
    <text evidence="7">The sequence shown here is derived from an EMBL/GenBank/DDBJ whole genome shotgun (WGS) entry which is preliminary data.</text>
</comment>
<protein>
    <submittedName>
        <fullName evidence="7">Uncharacterized protein</fullName>
    </submittedName>
</protein>
<evidence type="ECO:0000256" key="4">
    <source>
        <dbReference type="ARBA" id="ARBA00023004"/>
    </source>
</evidence>
<evidence type="ECO:0000256" key="3">
    <source>
        <dbReference type="ARBA" id="ARBA00022840"/>
    </source>
</evidence>
<evidence type="ECO:0000256" key="1">
    <source>
        <dbReference type="ARBA" id="ARBA00022723"/>
    </source>
</evidence>
<organism evidence="7 8">
    <name type="scientific">Physocladia obscura</name>
    <dbReference type="NCBI Taxonomy" id="109957"/>
    <lineage>
        <taxon>Eukaryota</taxon>
        <taxon>Fungi</taxon>
        <taxon>Fungi incertae sedis</taxon>
        <taxon>Chytridiomycota</taxon>
        <taxon>Chytridiomycota incertae sedis</taxon>
        <taxon>Chytridiomycetes</taxon>
        <taxon>Chytridiales</taxon>
        <taxon>Chytriomycetaceae</taxon>
        <taxon>Physocladia</taxon>
    </lineage>
</organism>
<sequence>MRSSSRLSAPLRAFTSTANLFHSNPLNLGGVQTRIKSAPTDAQSLNPQIRRGVPIPKKIPNVKKVIAVYSAKGGVGKSTTSVNLATTLAYHNGLRVAILDADLFGPSIPRMMNLSGKEAVLTPDSNFLVPLTNHGVQCMSMGFLINEGQVVAWRGMMVMKAIEQLLWQVQWADVDVLVIDMPPGTGDTQISILQQVELDGVVIVSTPQDVALSDAKKGIALFNTRKVPILGLVENMSFFTCPNCSHESHIFNPPSKTGVSSRLDILAQSLGAEVIARVPLDPLVCEAADSGKLVASVDSKTKQVYVDLAQKVKALLFN</sequence>
<accession>A0AAD5T1V6</accession>
<dbReference type="GO" id="GO:0032981">
    <property type="term" value="P:mitochondrial respiratory chain complex I assembly"/>
    <property type="evidence" value="ECO:0007669"/>
    <property type="project" value="TreeGrafter"/>
</dbReference>
<dbReference type="GO" id="GO:0051539">
    <property type="term" value="F:4 iron, 4 sulfur cluster binding"/>
    <property type="evidence" value="ECO:0007669"/>
    <property type="project" value="TreeGrafter"/>
</dbReference>
<dbReference type="GO" id="GO:0016226">
    <property type="term" value="P:iron-sulfur cluster assembly"/>
    <property type="evidence" value="ECO:0007669"/>
    <property type="project" value="InterPro"/>
</dbReference>
<dbReference type="HAMAP" id="MF_02040">
    <property type="entry name" value="Mrp_NBP35"/>
    <property type="match status" value="1"/>
</dbReference>
<dbReference type="PANTHER" id="PTHR42961">
    <property type="entry name" value="IRON-SULFUR PROTEIN NUBPL"/>
    <property type="match status" value="1"/>
</dbReference>
<evidence type="ECO:0000256" key="6">
    <source>
        <dbReference type="ARBA" id="ARBA00024036"/>
    </source>
</evidence>
<dbReference type="InterPro" id="IPR033756">
    <property type="entry name" value="YlxH/NBP35"/>
</dbReference>
<gene>
    <name evidence="7" type="ORF">HK100_012180</name>
</gene>
<dbReference type="CDD" id="cd02037">
    <property type="entry name" value="Mrp_NBP35"/>
    <property type="match status" value="1"/>
</dbReference>
<keyword evidence="5" id="KW-0411">Iron-sulfur</keyword>
<reference evidence="7" key="1">
    <citation type="submission" date="2020-05" db="EMBL/GenBank/DDBJ databases">
        <title>Phylogenomic resolution of chytrid fungi.</title>
        <authorList>
            <person name="Stajich J.E."/>
            <person name="Amses K."/>
            <person name="Simmons R."/>
            <person name="Seto K."/>
            <person name="Myers J."/>
            <person name="Bonds A."/>
            <person name="Quandt C.A."/>
            <person name="Barry K."/>
            <person name="Liu P."/>
            <person name="Grigoriev I."/>
            <person name="Longcore J.E."/>
            <person name="James T.Y."/>
        </authorList>
    </citation>
    <scope>NUCLEOTIDE SEQUENCE</scope>
    <source>
        <strain evidence="7">JEL0513</strain>
    </source>
</reference>
<evidence type="ECO:0000256" key="2">
    <source>
        <dbReference type="ARBA" id="ARBA00022741"/>
    </source>
</evidence>
<dbReference type="InterPro" id="IPR000808">
    <property type="entry name" value="Mrp-like_CS"/>
</dbReference>
<evidence type="ECO:0000313" key="7">
    <source>
        <dbReference type="EMBL" id="KAJ3121933.1"/>
    </source>
</evidence>